<evidence type="ECO:0000256" key="4">
    <source>
        <dbReference type="PROSITE-ProRule" id="PRU00169"/>
    </source>
</evidence>
<dbReference type="PANTHER" id="PTHR48111:SF40">
    <property type="entry name" value="PHOSPHATE REGULON TRANSCRIPTIONAL REGULATORY PROTEIN PHOB"/>
    <property type="match status" value="1"/>
</dbReference>
<evidence type="ECO:0000256" key="5">
    <source>
        <dbReference type="PROSITE-ProRule" id="PRU01091"/>
    </source>
</evidence>
<proteinExistence type="predicted"/>
<dbReference type="Gene3D" id="1.10.10.10">
    <property type="entry name" value="Winged helix-like DNA-binding domain superfamily/Winged helix DNA-binding domain"/>
    <property type="match status" value="1"/>
</dbReference>
<dbReference type="eggNOG" id="COG0745">
    <property type="taxonomic scope" value="Bacteria"/>
</dbReference>
<dbReference type="InterPro" id="IPR001867">
    <property type="entry name" value="OmpR/PhoB-type_DNA-bd"/>
</dbReference>
<dbReference type="Gene3D" id="6.10.250.690">
    <property type="match status" value="1"/>
</dbReference>
<dbReference type="SUPFAM" id="SSF46894">
    <property type="entry name" value="C-terminal effector domain of the bipartite response regulators"/>
    <property type="match status" value="1"/>
</dbReference>
<dbReference type="InterPro" id="IPR011006">
    <property type="entry name" value="CheY-like_superfamily"/>
</dbReference>
<keyword evidence="1 4" id="KW-0597">Phosphoprotein</keyword>
<dbReference type="GO" id="GO:0005829">
    <property type="term" value="C:cytosol"/>
    <property type="evidence" value="ECO:0007669"/>
    <property type="project" value="TreeGrafter"/>
</dbReference>
<keyword evidence="3 5" id="KW-0238">DNA-binding</keyword>
<organism evidence="8 9">
    <name type="scientific">Slackia exigua (strain ATCC 700122 / DSM 15923 / CIP 105133 / JCM 11022 / KCTC 5966 / S-7)</name>
    <dbReference type="NCBI Taxonomy" id="649764"/>
    <lineage>
        <taxon>Bacteria</taxon>
        <taxon>Bacillati</taxon>
        <taxon>Actinomycetota</taxon>
        <taxon>Coriobacteriia</taxon>
        <taxon>Eggerthellales</taxon>
        <taxon>Eggerthellaceae</taxon>
        <taxon>Slackia</taxon>
    </lineage>
</organism>
<dbReference type="PANTHER" id="PTHR48111">
    <property type="entry name" value="REGULATOR OF RPOS"/>
    <property type="match status" value="1"/>
</dbReference>
<dbReference type="Pfam" id="PF00072">
    <property type="entry name" value="Response_reg"/>
    <property type="match status" value="1"/>
</dbReference>
<feature type="modified residue" description="4-aspartylphosphate" evidence="4">
    <location>
        <position position="52"/>
    </location>
</feature>
<comment type="caution">
    <text evidence="8">The sequence shown here is derived from an EMBL/GenBank/DDBJ whole genome shotgun (WGS) entry which is preliminary data.</text>
</comment>
<evidence type="ECO:0000256" key="2">
    <source>
        <dbReference type="ARBA" id="ARBA00023012"/>
    </source>
</evidence>
<evidence type="ECO:0000256" key="1">
    <source>
        <dbReference type="ARBA" id="ARBA00022553"/>
    </source>
</evidence>
<dbReference type="Pfam" id="PF00486">
    <property type="entry name" value="Trans_reg_C"/>
    <property type="match status" value="1"/>
</dbReference>
<dbReference type="GO" id="GO:0000156">
    <property type="term" value="F:phosphorelay response regulator activity"/>
    <property type="evidence" value="ECO:0007669"/>
    <property type="project" value="TreeGrafter"/>
</dbReference>
<evidence type="ECO:0000313" key="8">
    <source>
        <dbReference type="EMBL" id="EEZ61433.1"/>
    </source>
</evidence>
<accession>D0WG20</accession>
<dbReference type="RefSeq" id="WP_006362021.1">
    <property type="nucleotide sequence ID" value="NZ_GG700630.1"/>
</dbReference>
<keyword evidence="2" id="KW-0902">Two-component regulatory system</keyword>
<name>D0WG20_SLAES</name>
<dbReference type="SUPFAM" id="SSF52172">
    <property type="entry name" value="CheY-like"/>
    <property type="match status" value="1"/>
</dbReference>
<dbReference type="InterPro" id="IPR036388">
    <property type="entry name" value="WH-like_DNA-bd_sf"/>
</dbReference>
<evidence type="ECO:0000259" key="6">
    <source>
        <dbReference type="PROSITE" id="PS50110"/>
    </source>
</evidence>
<feature type="domain" description="OmpR/PhoB-type" evidence="7">
    <location>
        <begin position="130"/>
        <end position="228"/>
    </location>
</feature>
<dbReference type="CDD" id="cd00383">
    <property type="entry name" value="trans_reg_C"/>
    <property type="match status" value="1"/>
</dbReference>
<keyword evidence="9" id="KW-1185">Reference proteome</keyword>
<reference evidence="8" key="1">
    <citation type="submission" date="2009-10" db="EMBL/GenBank/DDBJ databases">
        <authorList>
            <person name="Weinstock G."/>
            <person name="Sodergren E."/>
            <person name="Clifton S."/>
            <person name="Fulton L."/>
            <person name="Fulton B."/>
            <person name="Courtney L."/>
            <person name="Fronick C."/>
            <person name="Harrison M."/>
            <person name="Strong C."/>
            <person name="Farmer C."/>
            <person name="Delahaunty K."/>
            <person name="Markovic C."/>
            <person name="Hall O."/>
            <person name="Minx P."/>
            <person name="Tomlinson C."/>
            <person name="Mitreva M."/>
            <person name="Nelson J."/>
            <person name="Hou S."/>
            <person name="Wollam A."/>
            <person name="Pepin K.H."/>
            <person name="Johnson M."/>
            <person name="Bhonagiri V."/>
            <person name="Nash W.E."/>
            <person name="Warren W."/>
            <person name="Chinwalla A."/>
            <person name="Mardis E.R."/>
            <person name="Wilson R.K."/>
        </authorList>
    </citation>
    <scope>NUCLEOTIDE SEQUENCE [LARGE SCALE GENOMIC DNA]</scope>
    <source>
        <strain evidence="8">ATCC 700122</strain>
    </source>
</reference>
<dbReference type="OrthoDB" id="4153060at2"/>
<dbReference type="Proteomes" id="UP000006001">
    <property type="component" value="Unassembled WGS sequence"/>
</dbReference>
<evidence type="ECO:0000313" key="9">
    <source>
        <dbReference type="Proteomes" id="UP000006001"/>
    </source>
</evidence>
<sequence>MQPILIVEDDAALAKQIVDLFERYRYACRAIDSFDDVDVQVATLDPALVLLDVNLPRYDGFYWCRRIRESSHVPILMVSARDAVSDQVRGMEAGADDYMTKPFDLDVLLAKVQAQMRRNYGELGVSAHGLASVERDGITFYPGLQRVEWDGRVVELSAVESSLFACLMKVYPETASRSDLYMAAWDDESYVEANTLNVNIRRLRDCFARAGIPVEIKVVRTVGYRLSIDGDGS</sequence>
<dbReference type="AlphaFoldDB" id="D0WG20"/>
<evidence type="ECO:0000256" key="3">
    <source>
        <dbReference type="ARBA" id="ARBA00023125"/>
    </source>
</evidence>
<dbReference type="SMART" id="SM00862">
    <property type="entry name" value="Trans_reg_C"/>
    <property type="match status" value="1"/>
</dbReference>
<dbReference type="InterPro" id="IPR001789">
    <property type="entry name" value="Sig_transdc_resp-reg_receiver"/>
</dbReference>
<dbReference type="SMART" id="SM00448">
    <property type="entry name" value="REC"/>
    <property type="match status" value="1"/>
</dbReference>
<dbReference type="GO" id="GO:0032993">
    <property type="term" value="C:protein-DNA complex"/>
    <property type="evidence" value="ECO:0007669"/>
    <property type="project" value="TreeGrafter"/>
</dbReference>
<dbReference type="PROSITE" id="PS51755">
    <property type="entry name" value="OMPR_PHOB"/>
    <property type="match status" value="1"/>
</dbReference>
<gene>
    <name evidence="8" type="ORF">HMPREF0762_00770</name>
</gene>
<dbReference type="Gene3D" id="3.40.50.2300">
    <property type="match status" value="1"/>
</dbReference>
<dbReference type="InterPro" id="IPR016032">
    <property type="entry name" value="Sig_transdc_resp-reg_C-effctor"/>
</dbReference>
<dbReference type="InterPro" id="IPR039420">
    <property type="entry name" value="WalR-like"/>
</dbReference>
<dbReference type="STRING" id="649764.HMPREF0762_00770"/>
<dbReference type="PROSITE" id="PS50110">
    <property type="entry name" value="RESPONSE_REGULATORY"/>
    <property type="match status" value="1"/>
</dbReference>
<protein>
    <submittedName>
        <fullName evidence="8">Response regulator receiver domain protein</fullName>
    </submittedName>
</protein>
<dbReference type="GO" id="GO:0000976">
    <property type="term" value="F:transcription cis-regulatory region binding"/>
    <property type="evidence" value="ECO:0007669"/>
    <property type="project" value="TreeGrafter"/>
</dbReference>
<feature type="DNA-binding region" description="OmpR/PhoB-type" evidence="5">
    <location>
        <begin position="130"/>
        <end position="228"/>
    </location>
</feature>
<dbReference type="EMBL" id="ACUX02000006">
    <property type="protein sequence ID" value="EEZ61433.1"/>
    <property type="molecule type" value="Genomic_DNA"/>
</dbReference>
<dbReference type="HOGENOM" id="CLU_000445_30_3_11"/>
<feature type="domain" description="Response regulatory" evidence="6">
    <location>
        <begin position="3"/>
        <end position="116"/>
    </location>
</feature>
<dbReference type="GO" id="GO:0006355">
    <property type="term" value="P:regulation of DNA-templated transcription"/>
    <property type="evidence" value="ECO:0007669"/>
    <property type="project" value="InterPro"/>
</dbReference>
<dbReference type="GeneID" id="85007357"/>
<evidence type="ECO:0000259" key="7">
    <source>
        <dbReference type="PROSITE" id="PS51755"/>
    </source>
</evidence>